<evidence type="ECO:0000256" key="4">
    <source>
        <dbReference type="ARBA" id="ARBA00022670"/>
    </source>
</evidence>
<feature type="transmembrane region" description="Helical" evidence="11">
    <location>
        <begin position="6"/>
        <end position="25"/>
    </location>
</feature>
<dbReference type="InterPro" id="IPR001478">
    <property type="entry name" value="PDZ"/>
</dbReference>
<dbReference type="PANTHER" id="PTHR42837">
    <property type="entry name" value="REGULATOR OF SIGMA-E PROTEASE RSEP"/>
    <property type="match status" value="1"/>
</dbReference>
<feature type="domain" description="PDZ" evidence="12">
    <location>
        <begin position="108"/>
        <end position="154"/>
    </location>
</feature>
<evidence type="ECO:0000256" key="1">
    <source>
        <dbReference type="ARBA" id="ARBA00001947"/>
    </source>
</evidence>
<dbReference type="Pfam" id="PF02163">
    <property type="entry name" value="Peptidase_M50"/>
    <property type="match status" value="1"/>
</dbReference>
<dbReference type="InterPro" id="IPR004387">
    <property type="entry name" value="Pept_M50_Zn"/>
</dbReference>
<dbReference type="Proteomes" id="UP001431572">
    <property type="component" value="Chromosome 2"/>
</dbReference>
<dbReference type="SMART" id="SM00228">
    <property type="entry name" value="PDZ"/>
    <property type="match status" value="2"/>
</dbReference>
<feature type="transmembrane region" description="Helical" evidence="11">
    <location>
        <begin position="429"/>
        <end position="450"/>
    </location>
</feature>
<comment type="similarity">
    <text evidence="3">Belongs to the peptidase M50B family.</text>
</comment>
<keyword evidence="7" id="KW-0862">Zinc</keyword>
<dbReference type="CDD" id="cd06163">
    <property type="entry name" value="S2P-M50_PDZ_RseP-like"/>
    <property type="match status" value="2"/>
</dbReference>
<dbReference type="EMBL" id="CP128400">
    <property type="protein sequence ID" value="WJW68771.1"/>
    <property type="molecule type" value="Genomic_DNA"/>
</dbReference>
<dbReference type="Gene3D" id="2.30.42.10">
    <property type="match status" value="2"/>
</dbReference>
<evidence type="ECO:0000256" key="9">
    <source>
        <dbReference type="ARBA" id="ARBA00023049"/>
    </source>
</evidence>
<dbReference type="SUPFAM" id="SSF50156">
    <property type="entry name" value="PDZ domain-like"/>
    <property type="match status" value="3"/>
</dbReference>
<evidence type="ECO:0000256" key="10">
    <source>
        <dbReference type="ARBA" id="ARBA00023136"/>
    </source>
</evidence>
<comment type="subcellular location">
    <subcellularLocation>
        <location evidence="2">Membrane</location>
        <topology evidence="2">Multi-pass membrane protein</topology>
    </subcellularLocation>
</comment>
<name>A0A8T7M9P0_9CHLR</name>
<evidence type="ECO:0000313" key="13">
    <source>
        <dbReference type="EMBL" id="NWJ48839.1"/>
    </source>
</evidence>
<evidence type="ECO:0000256" key="7">
    <source>
        <dbReference type="ARBA" id="ARBA00022833"/>
    </source>
</evidence>
<dbReference type="RefSeq" id="WP_341470676.1">
    <property type="nucleotide sequence ID" value="NZ_CP128400.1"/>
</dbReference>
<evidence type="ECO:0000313" key="15">
    <source>
        <dbReference type="Proteomes" id="UP000521676"/>
    </source>
</evidence>
<dbReference type="AlphaFoldDB" id="A0A8T7M9P0"/>
<evidence type="ECO:0000256" key="3">
    <source>
        <dbReference type="ARBA" id="ARBA00007931"/>
    </source>
</evidence>
<evidence type="ECO:0000313" key="14">
    <source>
        <dbReference type="EMBL" id="WJW68771.1"/>
    </source>
</evidence>
<dbReference type="GO" id="GO:0004222">
    <property type="term" value="F:metalloendopeptidase activity"/>
    <property type="evidence" value="ECO:0007669"/>
    <property type="project" value="InterPro"/>
</dbReference>
<keyword evidence="9" id="KW-0482">Metalloprotease</keyword>
<dbReference type="PROSITE" id="PS50106">
    <property type="entry name" value="PDZ"/>
    <property type="match status" value="1"/>
</dbReference>
<keyword evidence="8 11" id="KW-1133">Transmembrane helix</keyword>
<evidence type="ECO:0000256" key="2">
    <source>
        <dbReference type="ARBA" id="ARBA00004141"/>
    </source>
</evidence>
<evidence type="ECO:0000256" key="5">
    <source>
        <dbReference type="ARBA" id="ARBA00022692"/>
    </source>
</evidence>
<protein>
    <submittedName>
        <fullName evidence="13">Site-2 protease family protein</fullName>
    </submittedName>
</protein>
<dbReference type="Proteomes" id="UP000521676">
    <property type="component" value="Unassembled WGS sequence"/>
</dbReference>
<proteinExistence type="inferred from homology"/>
<reference evidence="13 15" key="1">
    <citation type="submission" date="2020-06" db="EMBL/GenBank/DDBJ databases">
        <title>Anoxygenic phototrophic Chloroflexota member uses a Type I reaction center.</title>
        <authorList>
            <person name="Tsuji J.M."/>
            <person name="Shaw N.A."/>
            <person name="Nagashima S."/>
            <person name="Venkiteswaran J."/>
            <person name="Schiff S.L."/>
            <person name="Hanada S."/>
            <person name="Tank M."/>
            <person name="Neufeld J.D."/>
        </authorList>
    </citation>
    <scope>NUCLEOTIDE SEQUENCE [LARGE SCALE GENOMIC DNA]</scope>
    <source>
        <strain evidence="13">L227-S17</strain>
    </source>
</reference>
<feature type="transmembrane region" description="Helical" evidence="11">
    <location>
        <begin position="89"/>
        <end position="110"/>
    </location>
</feature>
<evidence type="ECO:0000256" key="8">
    <source>
        <dbReference type="ARBA" id="ARBA00022989"/>
    </source>
</evidence>
<dbReference type="EMBL" id="JACATZ010000003">
    <property type="protein sequence ID" value="NWJ48839.1"/>
    <property type="molecule type" value="Genomic_DNA"/>
</dbReference>
<evidence type="ECO:0000256" key="6">
    <source>
        <dbReference type="ARBA" id="ARBA00022801"/>
    </source>
</evidence>
<keyword evidence="10 11" id="KW-0472">Membrane</keyword>
<dbReference type="Pfam" id="PF17820">
    <property type="entry name" value="PDZ_6"/>
    <property type="match status" value="1"/>
</dbReference>
<evidence type="ECO:0000313" key="16">
    <source>
        <dbReference type="Proteomes" id="UP001431572"/>
    </source>
</evidence>
<reference evidence="14" key="2">
    <citation type="journal article" date="2024" name="Nature">
        <title>Anoxygenic phototroph of the Chloroflexota uses a type I reaction centre.</title>
        <authorList>
            <person name="Tsuji J.M."/>
            <person name="Shaw N.A."/>
            <person name="Nagashima S."/>
            <person name="Venkiteswaran J.J."/>
            <person name="Schiff S.L."/>
            <person name="Watanabe T."/>
            <person name="Fukui M."/>
            <person name="Hanada S."/>
            <person name="Tank M."/>
            <person name="Neufeld J.D."/>
        </authorList>
    </citation>
    <scope>NUCLEOTIDE SEQUENCE</scope>
    <source>
        <strain evidence="14">L227-S17</strain>
    </source>
</reference>
<dbReference type="InterPro" id="IPR041489">
    <property type="entry name" value="PDZ_6"/>
</dbReference>
<sequence length="511" mass="55518">MNWLWFIPVLLVMVIIHEFGHFITARMFGMKVHEFGIGFPPKIWSKKTKDGMEWSINALPIGGFVRIEGENGDSDDPNSFGKKPTWQRAIVLCAGPFMNLVLAFAIYLILAGGGKDVPAGPVAISKVEPGSPAATAGLLAGDIILKVNSTEVNNTRDVSIETRLNRSQPIVFTLKRGNQIVSTTIKGRTNPPDGEGTIGVQMGYVFDSLRLAIDAPAYDLKAGDVLTMIDGKPLATNLDLLNYTRDVDKSTVEATVQRVTNGKTETLTRTLAVKLYVNYVYTESDASRQKLPVDAQIIALNDQKVNTATEYIKIMTANQGQDVKISYIDPKSKAEKAITIIANYTDTSGVNNRSPRPSTIIDGLPISQMRHVPLNPLEWVGEAWGQTTYAIGLIPRSFEGVFNGSIGLESFAGPVGMAQITDQIVDTGGFMAMISLMALLSVNLGIVNILPLPALDGGRLIFVLIEMVSRRRVPPDKEGMVHLVGMVALLSLMLVFTWNDIARLITGAGFS</sequence>
<dbReference type="GO" id="GO:0006508">
    <property type="term" value="P:proteolysis"/>
    <property type="evidence" value="ECO:0007669"/>
    <property type="project" value="UniProtKB-KW"/>
</dbReference>
<evidence type="ECO:0000256" key="11">
    <source>
        <dbReference type="SAM" id="Phobius"/>
    </source>
</evidence>
<evidence type="ECO:0000259" key="12">
    <source>
        <dbReference type="PROSITE" id="PS50106"/>
    </source>
</evidence>
<organism evidence="13 15">
    <name type="scientific">Candidatus Chlorohelix allophototropha</name>
    <dbReference type="NCBI Taxonomy" id="3003348"/>
    <lineage>
        <taxon>Bacteria</taxon>
        <taxon>Bacillati</taxon>
        <taxon>Chloroflexota</taxon>
        <taxon>Chloroflexia</taxon>
        <taxon>Candidatus Chloroheliales</taxon>
        <taxon>Candidatus Chloroheliaceae</taxon>
        <taxon>Candidatus Chlorohelix</taxon>
    </lineage>
</organism>
<keyword evidence="16" id="KW-1185">Reference proteome</keyword>
<comment type="cofactor">
    <cofactor evidence="1">
        <name>Zn(2+)</name>
        <dbReference type="ChEBI" id="CHEBI:29105"/>
    </cofactor>
</comment>
<keyword evidence="5 11" id="KW-0812">Transmembrane</keyword>
<dbReference type="PANTHER" id="PTHR42837:SF2">
    <property type="entry name" value="MEMBRANE METALLOPROTEASE ARASP2, CHLOROPLASTIC-RELATED"/>
    <property type="match status" value="1"/>
</dbReference>
<dbReference type="InterPro" id="IPR008915">
    <property type="entry name" value="Peptidase_M50"/>
</dbReference>
<feature type="transmembrane region" description="Helical" evidence="11">
    <location>
        <begin position="479"/>
        <end position="498"/>
    </location>
</feature>
<keyword evidence="6" id="KW-0378">Hydrolase</keyword>
<accession>A0A8T7M9P0</accession>
<dbReference type="GO" id="GO:0016020">
    <property type="term" value="C:membrane"/>
    <property type="evidence" value="ECO:0007669"/>
    <property type="project" value="UniProtKB-SubCell"/>
</dbReference>
<dbReference type="InterPro" id="IPR036034">
    <property type="entry name" value="PDZ_sf"/>
</dbReference>
<keyword evidence="4 13" id="KW-0645">Protease</keyword>
<gene>
    <name evidence="13" type="ORF">HXX08_23515</name>
    <name evidence="14" type="ORF">OZ401_004388</name>
</gene>